<dbReference type="Pfam" id="PF01565">
    <property type="entry name" value="FAD_binding_4"/>
    <property type="match status" value="1"/>
</dbReference>
<dbReference type="FunFam" id="3.30.70.2190:FF:000001">
    <property type="entry name" value="D-2-hydroxyglutarate dehydrogenase mitochondrial"/>
    <property type="match status" value="1"/>
</dbReference>
<evidence type="ECO:0000256" key="3">
    <source>
        <dbReference type="ARBA" id="ARBA00022827"/>
    </source>
</evidence>
<dbReference type="GO" id="GO:0005739">
    <property type="term" value="C:mitochondrion"/>
    <property type="evidence" value="ECO:0007669"/>
    <property type="project" value="TreeGrafter"/>
</dbReference>
<dbReference type="OrthoDB" id="5332616at2759"/>
<comment type="caution">
    <text evidence="6">The sequence shown here is derived from an EMBL/GenBank/DDBJ whole genome shotgun (WGS) entry which is preliminary data.</text>
</comment>
<evidence type="ECO:0000256" key="2">
    <source>
        <dbReference type="ARBA" id="ARBA00022630"/>
    </source>
</evidence>
<dbReference type="Gene3D" id="3.30.465.10">
    <property type="match status" value="1"/>
</dbReference>
<accession>A0A2T9ZL77</accession>
<dbReference type="InterPro" id="IPR004113">
    <property type="entry name" value="FAD-bd_oxidored_4_C"/>
</dbReference>
<dbReference type="AlphaFoldDB" id="A0A2T9ZL77"/>
<dbReference type="SUPFAM" id="SSF56176">
    <property type="entry name" value="FAD-binding/transporter-associated domain-like"/>
    <property type="match status" value="1"/>
</dbReference>
<dbReference type="Gene3D" id="3.30.70.2190">
    <property type="match status" value="1"/>
</dbReference>
<name>A0A2T9ZL77_9FUNG</name>
<keyword evidence="2" id="KW-0285">Flavoprotein</keyword>
<comment type="cofactor">
    <cofactor evidence="1">
        <name>FAD</name>
        <dbReference type="ChEBI" id="CHEBI:57692"/>
    </cofactor>
</comment>
<dbReference type="PANTHER" id="PTHR43716">
    <property type="entry name" value="D-2-HYDROXYGLUTARATE DEHYDROGENASE, MITOCHONDRIAL"/>
    <property type="match status" value="1"/>
</dbReference>
<evidence type="ECO:0000259" key="5">
    <source>
        <dbReference type="PROSITE" id="PS51387"/>
    </source>
</evidence>
<dbReference type="EMBL" id="MBFS01000018">
    <property type="protein sequence ID" value="PVV05293.1"/>
    <property type="molecule type" value="Genomic_DNA"/>
</dbReference>
<dbReference type="PANTHER" id="PTHR43716:SF1">
    <property type="entry name" value="D-2-HYDROXYGLUTARATE DEHYDROGENASE, MITOCHONDRIAL"/>
    <property type="match status" value="1"/>
</dbReference>
<feature type="domain" description="FAD-binding PCMH-type" evidence="5">
    <location>
        <begin position="85"/>
        <end position="260"/>
    </location>
</feature>
<keyword evidence="4" id="KW-0560">Oxidoreductase</keyword>
<dbReference type="GO" id="GO:0071949">
    <property type="term" value="F:FAD binding"/>
    <property type="evidence" value="ECO:0007669"/>
    <property type="project" value="InterPro"/>
</dbReference>
<dbReference type="InterPro" id="IPR051264">
    <property type="entry name" value="FAD-oxidored/transferase_4"/>
</dbReference>
<dbReference type="EMBL" id="MBFS01000018">
    <property type="protein sequence ID" value="PVV05287.1"/>
    <property type="molecule type" value="Genomic_DNA"/>
</dbReference>
<evidence type="ECO:0000313" key="7">
    <source>
        <dbReference type="EMBL" id="PVV05293.1"/>
    </source>
</evidence>
<dbReference type="InterPro" id="IPR016166">
    <property type="entry name" value="FAD-bd_PCMH"/>
</dbReference>
<protein>
    <recommendedName>
        <fullName evidence="5">FAD-binding PCMH-type domain-containing protein</fullName>
    </recommendedName>
</protein>
<evidence type="ECO:0000313" key="8">
    <source>
        <dbReference type="Proteomes" id="UP000245609"/>
    </source>
</evidence>
<evidence type="ECO:0000256" key="1">
    <source>
        <dbReference type="ARBA" id="ARBA00001974"/>
    </source>
</evidence>
<dbReference type="GO" id="GO:0016491">
    <property type="term" value="F:oxidoreductase activity"/>
    <property type="evidence" value="ECO:0007669"/>
    <property type="project" value="UniProtKB-KW"/>
</dbReference>
<dbReference type="Proteomes" id="UP000245609">
    <property type="component" value="Unassembled WGS sequence"/>
</dbReference>
<gene>
    <name evidence="7" type="ORF">BB560_000192</name>
    <name evidence="6" type="ORF">BB560_000194</name>
</gene>
<dbReference type="STRING" id="133381.A0A2T9ZL77"/>
<dbReference type="InterPro" id="IPR006094">
    <property type="entry name" value="Oxid_FAD_bind_N"/>
</dbReference>
<dbReference type="SUPFAM" id="SSF55103">
    <property type="entry name" value="FAD-linked oxidases, C-terminal domain"/>
    <property type="match status" value="1"/>
</dbReference>
<evidence type="ECO:0000313" key="6">
    <source>
        <dbReference type="EMBL" id="PVV05287.1"/>
    </source>
</evidence>
<proteinExistence type="predicted"/>
<organism evidence="6 8">
    <name type="scientific">Smittium megazygosporum</name>
    <dbReference type="NCBI Taxonomy" id="133381"/>
    <lineage>
        <taxon>Eukaryota</taxon>
        <taxon>Fungi</taxon>
        <taxon>Fungi incertae sedis</taxon>
        <taxon>Zoopagomycota</taxon>
        <taxon>Kickxellomycotina</taxon>
        <taxon>Harpellomycetes</taxon>
        <taxon>Harpellales</taxon>
        <taxon>Legeriomycetaceae</taxon>
        <taxon>Smittium</taxon>
    </lineage>
</organism>
<dbReference type="InterPro" id="IPR016169">
    <property type="entry name" value="FAD-bd_PCMH_sub2"/>
</dbReference>
<evidence type="ECO:0000256" key="4">
    <source>
        <dbReference type="ARBA" id="ARBA00023002"/>
    </source>
</evidence>
<keyword evidence="3" id="KW-0274">FAD</keyword>
<dbReference type="FunFam" id="3.30.465.10:FF:000001">
    <property type="entry name" value="D-2-hydroxyglutarate dehydrogenase, mitochondrial"/>
    <property type="match status" value="1"/>
</dbReference>
<dbReference type="InterPro" id="IPR016164">
    <property type="entry name" value="FAD-linked_Oxase-like_C"/>
</dbReference>
<keyword evidence="8" id="KW-1185">Reference proteome</keyword>
<sequence>MIPPIRPIQFSSLTTKPSPHPIYGVHRSKTSTRGVKVRYFSTKPVRNPNFIEVTKEDVKYFESVLGVENVLATEDLGGRSDIQDLDQYNSSWIPEIVGNTKVVILPTSTQHVSEGGNTGAQGACIPVFDEIVVCMSRMNSIRKFDIDSGVLECDAGCILEQLDNHVSQFNFTMPLDLGAKGSCHIGGNISTNAGGVRYLRYGSLHGSVLGLEVVLPDGTILNNMSTLRKDSTGYDIKQLFIGAEGTLGIVTGVSILTSQKPLFNNVVLLGLNSFEDVLKAFNFSKKHFAEILSAFEFWDADCMKSVLTFHKYLNPFSSEYNFYVLIETSGSNSEHDQSKINLFLEESSQEGFVVDGTMAYDSVQDKKTEYLYFLFSKEINNTISLLPFSKTSCGILEKE</sequence>
<dbReference type="InterPro" id="IPR036318">
    <property type="entry name" value="FAD-bd_PCMH-like_sf"/>
</dbReference>
<dbReference type="Pfam" id="PF02913">
    <property type="entry name" value="FAD-oxidase_C"/>
    <property type="match status" value="1"/>
</dbReference>
<reference evidence="6 8" key="1">
    <citation type="journal article" date="2018" name="MBio">
        <title>Comparative Genomics Reveals the Core Gene Toolbox for the Fungus-Insect Symbiosis.</title>
        <authorList>
            <person name="Wang Y."/>
            <person name="Stata M."/>
            <person name="Wang W."/>
            <person name="Stajich J.E."/>
            <person name="White M.M."/>
            <person name="Moncalvo J.M."/>
        </authorList>
    </citation>
    <scope>NUCLEOTIDE SEQUENCE [LARGE SCALE GENOMIC DNA]</scope>
    <source>
        <strain evidence="6 8">SC-DP-2</strain>
    </source>
</reference>
<dbReference type="PROSITE" id="PS51387">
    <property type="entry name" value="FAD_PCMH"/>
    <property type="match status" value="1"/>
</dbReference>